<comment type="caution">
    <text evidence="1">The sequence shown here is derived from an EMBL/GenBank/DDBJ whole genome shotgun (WGS) entry which is preliminary data.</text>
</comment>
<accession>A0A5C5X4F1</accession>
<reference evidence="1 2" key="1">
    <citation type="submission" date="2019-02" db="EMBL/GenBank/DDBJ databases">
        <title>Deep-cultivation of Planctomycetes and their phenomic and genomic characterization uncovers novel biology.</title>
        <authorList>
            <person name="Wiegand S."/>
            <person name="Jogler M."/>
            <person name="Boedeker C."/>
            <person name="Pinto D."/>
            <person name="Vollmers J."/>
            <person name="Rivas-Marin E."/>
            <person name="Kohn T."/>
            <person name="Peeters S.H."/>
            <person name="Heuer A."/>
            <person name="Rast P."/>
            <person name="Oberbeckmann S."/>
            <person name="Bunk B."/>
            <person name="Jeske O."/>
            <person name="Meyerdierks A."/>
            <person name="Storesund J.E."/>
            <person name="Kallscheuer N."/>
            <person name="Luecker S."/>
            <person name="Lage O.M."/>
            <person name="Pohl T."/>
            <person name="Merkel B.J."/>
            <person name="Hornburger P."/>
            <person name="Mueller R.-W."/>
            <person name="Bruemmer F."/>
            <person name="Labrenz M."/>
            <person name="Spormann A.M."/>
            <person name="Op Den Camp H."/>
            <person name="Overmann J."/>
            <person name="Amann R."/>
            <person name="Jetten M.S.M."/>
            <person name="Mascher T."/>
            <person name="Medema M.H."/>
            <person name="Devos D.P."/>
            <person name="Kaster A.-K."/>
            <person name="Ovreas L."/>
            <person name="Rohde M."/>
            <person name="Galperin M.Y."/>
            <person name="Jogler C."/>
        </authorList>
    </citation>
    <scope>NUCLEOTIDE SEQUENCE [LARGE SCALE GENOMIC DNA]</scope>
    <source>
        <strain evidence="1 2">KOR42</strain>
    </source>
</reference>
<dbReference type="Proteomes" id="UP000317243">
    <property type="component" value="Unassembled WGS sequence"/>
</dbReference>
<evidence type="ECO:0000313" key="2">
    <source>
        <dbReference type="Proteomes" id="UP000317243"/>
    </source>
</evidence>
<organism evidence="1 2">
    <name type="scientific">Thalassoglobus neptunius</name>
    <dbReference type="NCBI Taxonomy" id="1938619"/>
    <lineage>
        <taxon>Bacteria</taxon>
        <taxon>Pseudomonadati</taxon>
        <taxon>Planctomycetota</taxon>
        <taxon>Planctomycetia</taxon>
        <taxon>Planctomycetales</taxon>
        <taxon>Planctomycetaceae</taxon>
        <taxon>Thalassoglobus</taxon>
    </lineage>
</organism>
<proteinExistence type="predicted"/>
<protein>
    <submittedName>
        <fullName evidence="1">Uncharacterized protein</fullName>
    </submittedName>
</protein>
<dbReference type="EMBL" id="SIHI01000001">
    <property type="protein sequence ID" value="TWT57012.1"/>
    <property type="molecule type" value="Genomic_DNA"/>
</dbReference>
<dbReference type="AlphaFoldDB" id="A0A5C5X4F1"/>
<evidence type="ECO:0000313" key="1">
    <source>
        <dbReference type="EMBL" id="TWT57012.1"/>
    </source>
</evidence>
<sequence>MKFWPQLEACEPTQEQREISIPVIDVETASEY</sequence>
<name>A0A5C5X4F1_9PLAN</name>
<keyword evidence="2" id="KW-1185">Reference proteome</keyword>
<gene>
    <name evidence="1" type="ORF">KOR42_03690</name>
</gene>